<dbReference type="PRINTS" id="PR00368">
    <property type="entry name" value="FADPNR"/>
</dbReference>
<dbReference type="GO" id="GO:0008270">
    <property type="term" value="F:zinc ion binding"/>
    <property type="evidence" value="ECO:0007669"/>
    <property type="project" value="UniProtKB-KW"/>
</dbReference>
<keyword evidence="14" id="KW-0560">Oxidoreductase</keyword>
<comment type="subcellular location">
    <subcellularLocation>
        <location evidence="2">Membrane</location>
        <topology evidence="2">Multi-pass membrane protein</topology>
    </subcellularLocation>
    <subcellularLocation>
        <location evidence="3">Mitochondrion</location>
    </subcellularLocation>
</comment>
<keyword evidence="16" id="KW-0496">Mitochondrion</keyword>
<dbReference type="InterPro" id="IPR018957">
    <property type="entry name" value="Znf_C3HC4_RING-type"/>
</dbReference>
<reference evidence="23" key="1">
    <citation type="submission" date="2022-07" db="EMBL/GenBank/DDBJ databases">
        <authorList>
            <person name="Trinca V."/>
            <person name="Uliana J.V.C."/>
            <person name="Torres T.T."/>
            <person name="Ward R.J."/>
            <person name="Monesi N."/>
        </authorList>
    </citation>
    <scope>NUCLEOTIDE SEQUENCE</scope>
    <source>
        <strain evidence="23">HSMRA1968</strain>
        <tissue evidence="23">Whole embryos</tissue>
    </source>
</reference>
<feature type="region of interest" description="Disordered" evidence="20">
    <location>
        <begin position="698"/>
        <end position="725"/>
    </location>
</feature>
<dbReference type="GO" id="GO:0005739">
    <property type="term" value="C:mitochondrion"/>
    <property type="evidence" value="ECO:0007669"/>
    <property type="project" value="UniProtKB-SubCell"/>
</dbReference>
<evidence type="ECO:0000256" key="15">
    <source>
        <dbReference type="ARBA" id="ARBA00023027"/>
    </source>
</evidence>
<evidence type="ECO:0000256" key="12">
    <source>
        <dbReference type="ARBA" id="ARBA00022946"/>
    </source>
</evidence>
<dbReference type="Proteomes" id="UP001151699">
    <property type="component" value="Chromosome A"/>
</dbReference>
<dbReference type="InterPro" id="IPR036188">
    <property type="entry name" value="FAD/NAD-bd_sf"/>
</dbReference>
<evidence type="ECO:0000256" key="19">
    <source>
        <dbReference type="PROSITE-ProRule" id="PRU00175"/>
    </source>
</evidence>
<dbReference type="AlphaFoldDB" id="A0A9Q0NAP0"/>
<comment type="cofactor">
    <cofactor evidence="1">
        <name>FAD</name>
        <dbReference type="ChEBI" id="CHEBI:57692"/>
    </cofactor>
</comment>
<keyword evidence="6 21" id="KW-0812">Transmembrane</keyword>
<keyword evidence="9 19" id="KW-0863">Zinc-finger</keyword>
<comment type="catalytic activity">
    <reaction evidence="18">
        <text>A + NADH + H(+) = AH2 + NAD(+)</text>
        <dbReference type="Rhea" id="RHEA:11356"/>
        <dbReference type="ChEBI" id="CHEBI:13193"/>
        <dbReference type="ChEBI" id="CHEBI:15378"/>
        <dbReference type="ChEBI" id="CHEBI:17499"/>
        <dbReference type="ChEBI" id="CHEBI:57540"/>
        <dbReference type="ChEBI" id="CHEBI:57945"/>
    </reaction>
</comment>
<dbReference type="SUPFAM" id="SSF55424">
    <property type="entry name" value="FAD/NAD-linked reductases, dimerisation (C-terminal) domain"/>
    <property type="match status" value="1"/>
</dbReference>
<protein>
    <submittedName>
        <fullName evidence="23">Apoptosis-inducing factor 1, mitochondrial</fullName>
    </submittedName>
</protein>
<dbReference type="SMART" id="SM01353">
    <property type="entry name" value="AIF_C"/>
    <property type="match status" value="1"/>
</dbReference>
<dbReference type="SUPFAM" id="SSF57850">
    <property type="entry name" value="RING/U-box"/>
    <property type="match status" value="1"/>
</dbReference>
<keyword evidence="11" id="KW-0862">Zinc</keyword>
<dbReference type="Gene3D" id="3.50.50.60">
    <property type="entry name" value="FAD/NAD(P)-binding domain"/>
    <property type="match status" value="2"/>
</dbReference>
<keyword evidence="7" id="KW-0053">Apoptosis</keyword>
<keyword evidence="8" id="KW-0479">Metal-binding</keyword>
<evidence type="ECO:0000256" key="16">
    <source>
        <dbReference type="ARBA" id="ARBA00023128"/>
    </source>
</evidence>
<keyword evidence="24" id="KW-1185">Reference proteome</keyword>
<dbReference type="Pfam" id="PF07992">
    <property type="entry name" value="Pyr_redox_2"/>
    <property type="match status" value="1"/>
</dbReference>
<proteinExistence type="inferred from homology"/>
<organism evidence="23 24">
    <name type="scientific">Pseudolycoriella hygida</name>
    <dbReference type="NCBI Taxonomy" id="35572"/>
    <lineage>
        <taxon>Eukaryota</taxon>
        <taxon>Metazoa</taxon>
        <taxon>Ecdysozoa</taxon>
        <taxon>Arthropoda</taxon>
        <taxon>Hexapoda</taxon>
        <taxon>Insecta</taxon>
        <taxon>Pterygota</taxon>
        <taxon>Neoptera</taxon>
        <taxon>Endopterygota</taxon>
        <taxon>Diptera</taxon>
        <taxon>Nematocera</taxon>
        <taxon>Sciaroidea</taxon>
        <taxon>Sciaridae</taxon>
        <taxon>Pseudolycoriella</taxon>
    </lineage>
</organism>
<evidence type="ECO:0000256" key="18">
    <source>
        <dbReference type="ARBA" id="ARBA00047786"/>
    </source>
</evidence>
<dbReference type="GO" id="GO:0016020">
    <property type="term" value="C:membrane"/>
    <property type="evidence" value="ECO:0007669"/>
    <property type="project" value="UniProtKB-SubCell"/>
</dbReference>
<dbReference type="InterPro" id="IPR050446">
    <property type="entry name" value="FAD-oxidoreductase/Apoptosis"/>
</dbReference>
<dbReference type="InterPro" id="IPR029324">
    <property type="entry name" value="AIF_C"/>
</dbReference>
<dbReference type="GO" id="GO:0006915">
    <property type="term" value="P:apoptotic process"/>
    <property type="evidence" value="ECO:0007669"/>
    <property type="project" value="UniProtKB-KW"/>
</dbReference>
<evidence type="ECO:0000256" key="21">
    <source>
        <dbReference type="SAM" id="Phobius"/>
    </source>
</evidence>
<feature type="transmembrane region" description="Helical" evidence="21">
    <location>
        <begin position="29"/>
        <end position="50"/>
    </location>
</feature>
<evidence type="ECO:0000256" key="8">
    <source>
        <dbReference type="ARBA" id="ARBA00022723"/>
    </source>
</evidence>
<evidence type="ECO:0000256" key="9">
    <source>
        <dbReference type="ARBA" id="ARBA00022771"/>
    </source>
</evidence>
<dbReference type="PANTHER" id="PTHR43557">
    <property type="entry name" value="APOPTOSIS-INDUCING FACTOR 1"/>
    <property type="match status" value="1"/>
</dbReference>
<dbReference type="FunFam" id="3.30.40.10:FF:000074">
    <property type="entry name" value="Ring finger protein 121"/>
    <property type="match status" value="1"/>
</dbReference>
<evidence type="ECO:0000313" key="24">
    <source>
        <dbReference type="Proteomes" id="UP001151699"/>
    </source>
</evidence>
<dbReference type="CDD" id="cd16475">
    <property type="entry name" value="RING-H2_RNF121-like"/>
    <property type="match status" value="1"/>
</dbReference>
<dbReference type="SMART" id="SM00184">
    <property type="entry name" value="RING"/>
    <property type="match status" value="1"/>
</dbReference>
<name>A0A9Q0NAP0_9DIPT</name>
<dbReference type="InterPro" id="IPR016156">
    <property type="entry name" value="FAD/NAD-linked_Rdtase_dimer_sf"/>
</dbReference>
<sequence length="794" mass="88901">MRKASIKPVAGNTPRLVYKWFNFIYKLSYALGIIGYAIMLMTFFGINLIFAQPPQIWMDVGLMFAYYGLYFGVLGRDLSEICTDKLACNIGYYHPKGLPTRQLEQNICAVCGHELVVKTEEEGLLENSYKLPCNHVFHEFCIRGWCIIGKKQTCPYCKEKVDLARLFKNPWERPHLLYGQLLDWVRYLVAWQPLILGLVQGINYVLGLDKIKKIETWFLYLKQSIIPYNKVLRSDRETALRSHQEATKNFKFSTNVSTQNPPQSPPPSSNNLLWVSLAAAIGGIGVAYILYGSKENTEPKLPEKKVIVNVPPTSKEIPNKVPYLLIGGGTASFAAFRAIKSHDPKAKVMVITREHQMPYMRPPLSKEIWRNVGSDLKFKQWNGAERSLFFEPDDFYIDPTKLLESPNGGVSIVRGYTVKAIDVSGKKAILSDGTEIEYDECLLATGSEPENLPIFTSASPAVQNKVSVFKTIDDFQKVKKILDESNSVAIIGGGFLGSELACALAKYRDVKKLTVHQIFHEKGNMGKILPEYLSQWSTERVKEEGVNVIPNTQVKSVELESSKVKLKLLDNSSLLVDHVIVAVGSRPDVKLAEESGLEVDNLHGGYLVNAELEARRHLFVAGDAACFFDVKLGRRRVEHHDHAVVSGRLAGENMVGKKKPFVHQSMFWSDLGPRVGYEAIGLVDATLPTVGVFAKHPEIESSTKSDENTETSSTESLPNTDNASFTEATVVQPKTASEIDNYQKGVVFYLKDEKVVGIVLWNVFNRINVARSIIAEAKKYDDLNEVAKLFEIHA</sequence>
<evidence type="ECO:0000256" key="17">
    <source>
        <dbReference type="ARBA" id="ARBA00023136"/>
    </source>
</evidence>
<dbReference type="InterPro" id="IPR013083">
    <property type="entry name" value="Znf_RING/FYVE/PHD"/>
</dbReference>
<keyword evidence="5" id="KW-0285">Flavoprotein</keyword>
<dbReference type="Pfam" id="PF00097">
    <property type="entry name" value="zf-C3HC4"/>
    <property type="match status" value="1"/>
</dbReference>
<evidence type="ECO:0000256" key="14">
    <source>
        <dbReference type="ARBA" id="ARBA00023002"/>
    </source>
</evidence>
<evidence type="ECO:0000256" key="6">
    <source>
        <dbReference type="ARBA" id="ARBA00022692"/>
    </source>
</evidence>
<evidence type="ECO:0000256" key="10">
    <source>
        <dbReference type="ARBA" id="ARBA00022827"/>
    </source>
</evidence>
<dbReference type="GO" id="GO:0016174">
    <property type="term" value="F:NAD(P)H oxidase H2O2-forming activity"/>
    <property type="evidence" value="ECO:0007669"/>
    <property type="project" value="TreeGrafter"/>
</dbReference>
<dbReference type="PRINTS" id="PR00411">
    <property type="entry name" value="PNDRDTASEI"/>
</dbReference>
<evidence type="ECO:0000256" key="11">
    <source>
        <dbReference type="ARBA" id="ARBA00022833"/>
    </source>
</evidence>
<accession>A0A9Q0NAP0</accession>
<evidence type="ECO:0000256" key="3">
    <source>
        <dbReference type="ARBA" id="ARBA00004173"/>
    </source>
</evidence>
<dbReference type="OrthoDB" id="6029at2759"/>
<keyword evidence="12" id="KW-0809">Transit peptide</keyword>
<evidence type="ECO:0000313" key="23">
    <source>
        <dbReference type="EMBL" id="KAJ6646467.1"/>
    </source>
</evidence>
<feature type="transmembrane region" description="Helical" evidence="21">
    <location>
        <begin position="272"/>
        <end position="291"/>
    </location>
</feature>
<dbReference type="GO" id="GO:0005634">
    <property type="term" value="C:nucleus"/>
    <property type="evidence" value="ECO:0007669"/>
    <property type="project" value="UniProtKB-ARBA"/>
</dbReference>
<evidence type="ECO:0000256" key="2">
    <source>
        <dbReference type="ARBA" id="ARBA00004141"/>
    </source>
</evidence>
<dbReference type="Gene3D" id="3.30.390.30">
    <property type="match status" value="1"/>
</dbReference>
<dbReference type="GO" id="GO:0033108">
    <property type="term" value="P:mitochondrial respiratory chain complex assembly"/>
    <property type="evidence" value="ECO:0007669"/>
    <property type="project" value="TreeGrafter"/>
</dbReference>
<dbReference type="Gene3D" id="3.30.40.10">
    <property type="entry name" value="Zinc/RING finger domain, C3HC4 (zinc finger)"/>
    <property type="match status" value="1"/>
</dbReference>
<dbReference type="Pfam" id="PF14721">
    <property type="entry name" value="AIF_C"/>
    <property type="match status" value="1"/>
</dbReference>
<evidence type="ECO:0000256" key="5">
    <source>
        <dbReference type="ARBA" id="ARBA00022630"/>
    </source>
</evidence>
<dbReference type="InterPro" id="IPR023753">
    <property type="entry name" value="FAD/NAD-binding_dom"/>
</dbReference>
<keyword evidence="10" id="KW-0274">FAD</keyword>
<feature type="transmembrane region" description="Helical" evidence="21">
    <location>
        <begin position="56"/>
        <end position="75"/>
    </location>
</feature>
<dbReference type="InterPro" id="IPR001841">
    <property type="entry name" value="Znf_RING"/>
</dbReference>
<evidence type="ECO:0000256" key="7">
    <source>
        <dbReference type="ARBA" id="ARBA00022703"/>
    </source>
</evidence>
<feature type="compositionally biased region" description="Basic and acidic residues" evidence="20">
    <location>
        <begin position="698"/>
        <end position="707"/>
    </location>
</feature>
<evidence type="ECO:0000256" key="4">
    <source>
        <dbReference type="ARBA" id="ARBA00006442"/>
    </source>
</evidence>
<keyword evidence="13 21" id="KW-1133">Transmembrane helix</keyword>
<dbReference type="PANTHER" id="PTHR43557:SF4">
    <property type="entry name" value="APOPTOSIS-INDUCING FACTOR 1, MITOCHONDRIAL"/>
    <property type="match status" value="1"/>
</dbReference>
<evidence type="ECO:0000256" key="20">
    <source>
        <dbReference type="SAM" id="MobiDB-lite"/>
    </source>
</evidence>
<dbReference type="GO" id="GO:0046983">
    <property type="term" value="F:protein dimerization activity"/>
    <property type="evidence" value="ECO:0007669"/>
    <property type="project" value="InterPro"/>
</dbReference>
<evidence type="ECO:0000256" key="13">
    <source>
        <dbReference type="ARBA" id="ARBA00022989"/>
    </source>
</evidence>
<dbReference type="EMBL" id="WJQU01000001">
    <property type="protein sequence ID" value="KAJ6646467.1"/>
    <property type="molecule type" value="Genomic_DNA"/>
</dbReference>
<keyword evidence="17 21" id="KW-0472">Membrane</keyword>
<evidence type="ECO:0000256" key="1">
    <source>
        <dbReference type="ARBA" id="ARBA00001974"/>
    </source>
</evidence>
<comment type="caution">
    <text evidence="23">The sequence shown here is derived from an EMBL/GenBank/DDBJ whole genome shotgun (WGS) entry which is preliminary data.</text>
</comment>
<gene>
    <name evidence="23" type="primary">AIF_1</name>
    <name evidence="23" type="ORF">Bhyg_01678</name>
</gene>
<dbReference type="SUPFAM" id="SSF51905">
    <property type="entry name" value="FAD/NAD(P)-binding domain"/>
    <property type="match status" value="2"/>
</dbReference>
<evidence type="ECO:0000259" key="22">
    <source>
        <dbReference type="PROSITE" id="PS50089"/>
    </source>
</evidence>
<keyword evidence="15" id="KW-0520">NAD</keyword>
<comment type="similarity">
    <text evidence="4">Belongs to the FAD-dependent oxidoreductase family.</text>
</comment>
<feature type="domain" description="RING-type" evidence="22">
    <location>
        <begin position="108"/>
        <end position="158"/>
    </location>
</feature>
<dbReference type="GO" id="GO:0071949">
    <property type="term" value="F:FAD binding"/>
    <property type="evidence" value="ECO:0007669"/>
    <property type="project" value="TreeGrafter"/>
</dbReference>
<dbReference type="PROSITE" id="PS50089">
    <property type="entry name" value="ZF_RING_2"/>
    <property type="match status" value="1"/>
</dbReference>